<dbReference type="Pfam" id="PF19502">
    <property type="entry name" value="DUF6036"/>
    <property type="match status" value="1"/>
</dbReference>
<evidence type="ECO:0000313" key="2">
    <source>
        <dbReference type="EMBL" id="EZH73823.1"/>
    </source>
</evidence>
<dbReference type="SUPFAM" id="SSF81301">
    <property type="entry name" value="Nucleotidyltransferase"/>
    <property type="match status" value="1"/>
</dbReference>
<evidence type="ECO:0000259" key="1">
    <source>
        <dbReference type="Pfam" id="PF19502"/>
    </source>
</evidence>
<evidence type="ECO:0000313" key="3">
    <source>
        <dbReference type="Proteomes" id="UP000023541"/>
    </source>
</evidence>
<dbReference type="Proteomes" id="UP000023541">
    <property type="component" value="Unassembled WGS sequence"/>
</dbReference>
<reference evidence="2 3" key="1">
    <citation type="submission" date="2014-04" db="EMBL/GenBank/DDBJ databases">
        <title>Aquimarina sp. 22II-S11-z7 Genome Sequencing.</title>
        <authorList>
            <person name="Lai Q."/>
        </authorList>
    </citation>
    <scope>NUCLEOTIDE SEQUENCE [LARGE SCALE GENOMIC DNA]</scope>
    <source>
        <strain evidence="2 3">22II-S11-z7</strain>
    </source>
</reference>
<dbReference type="AlphaFoldDB" id="A0A023BVJ0"/>
<dbReference type="InterPro" id="IPR043519">
    <property type="entry name" value="NT_sf"/>
</dbReference>
<accession>A0A023BVJ0</accession>
<dbReference type="Gene3D" id="3.30.460.40">
    <property type="match status" value="1"/>
</dbReference>
<proteinExistence type="predicted"/>
<dbReference type="EMBL" id="AQRA01000005">
    <property type="protein sequence ID" value="EZH73823.1"/>
    <property type="molecule type" value="Genomic_DNA"/>
</dbReference>
<organism evidence="2 3">
    <name type="scientific">Aquimarina atlantica</name>
    <dbReference type="NCBI Taxonomy" id="1317122"/>
    <lineage>
        <taxon>Bacteria</taxon>
        <taxon>Pseudomonadati</taxon>
        <taxon>Bacteroidota</taxon>
        <taxon>Flavobacteriia</taxon>
        <taxon>Flavobacteriales</taxon>
        <taxon>Flavobacteriaceae</taxon>
        <taxon>Aquimarina</taxon>
    </lineage>
</organism>
<name>A0A023BVJ0_9FLAO</name>
<dbReference type="eggNOG" id="COG4914">
    <property type="taxonomic scope" value="Bacteria"/>
</dbReference>
<protein>
    <recommendedName>
        <fullName evidence="1">DUF6036 domain-containing protein</fullName>
    </recommendedName>
</protein>
<dbReference type="STRING" id="1317122.ATO12_17985"/>
<dbReference type="InterPro" id="IPR045792">
    <property type="entry name" value="DUF6036"/>
</dbReference>
<keyword evidence="3" id="KW-1185">Reference proteome</keyword>
<gene>
    <name evidence="2" type="ORF">ATO12_17985</name>
</gene>
<feature type="domain" description="DUF6036" evidence="1">
    <location>
        <begin position="8"/>
        <end position="150"/>
    </location>
</feature>
<sequence>MTQWKEKIDTFIKLSNKHNVRMIMVGGGAVNFHGYQRHSADVDFWIDVTQQNLNGLIRVFREMGYEINDFPDDVKEQRQNISIKFSPVDIDLELITNFSSDKTFEEAYKDSESVVINNNEFLKWNVISYEDLINSKIKAQRPKDLLDVQQLQEIKKDIEKRKGEK</sequence>
<comment type="caution">
    <text evidence="2">The sequence shown here is derived from an EMBL/GenBank/DDBJ whole genome shotgun (WGS) entry which is preliminary data.</text>
</comment>